<reference evidence="2 3" key="2">
    <citation type="journal article" date="2012" name="Int. J. Syst. Evol. Microbiol.">
        <title>Magnetococcus marinus gen. nov., sp. nov., a marine, magnetotactic bacterium that represents a novel lineage (Magnetococcaceae fam. nov.; Magnetococcales ord. nov.) at the base of the Alphaproteobacteria.</title>
        <authorList>
            <person name="Bazylinski D.A."/>
            <person name="Williams T.J."/>
            <person name="Lefevre C.T."/>
            <person name="Berg R.J."/>
            <person name="Zhang C.L."/>
            <person name="Bowser S.S."/>
            <person name="Dean A.J."/>
            <person name="Beveridge T.J."/>
        </authorList>
    </citation>
    <scope>NUCLEOTIDE SEQUENCE [LARGE SCALE GENOMIC DNA]</scope>
    <source>
        <strain evidence="3">ATCC BAA-1437 / JCM 17883 / MC-1</strain>
    </source>
</reference>
<dbReference type="InterPro" id="IPR050767">
    <property type="entry name" value="Sel1_AlgK"/>
</dbReference>
<dbReference type="STRING" id="156889.Mmc1_0204"/>
<reference evidence="3" key="1">
    <citation type="journal article" date="2009" name="Appl. Environ. Microbiol.">
        <title>Complete genome sequence of the chemolithoautotrophic marine magnetotactic coccus strain MC-1.</title>
        <authorList>
            <person name="Schubbe S."/>
            <person name="Williams T.J."/>
            <person name="Xie G."/>
            <person name="Kiss H.E."/>
            <person name="Brettin T.S."/>
            <person name="Martinez D."/>
            <person name="Ross C.A."/>
            <person name="Schuler D."/>
            <person name="Cox B.L."/>
            <person name="Nealson K.H."/>
            <person name="Bazylinski D.A."/>
        </authorList>
    </citation>
    <scope>NUCLEOTIDE SEQUENCE [LARGE SCALE GENOMIC DNA]</scope>
    <source>
        <strain evidence="3">ATCC BAA-1437 / JCM 17883 / MC-1</strain>
    </source>
</reference>
<dbReference type="SMART" id="SM00671">
    <property type="entry name" value="SEL1"/>
    <property type="match status" value="4"/>
</dbReference>
<dbReference type="HOGENOM" id="CLU_000288_36_2_5"/>
<dbReference type="RefSeq" id="WP_011711904.1">
    <property type="nucleotide sequence ID" value="NC_008576.1"/>
</dbReference>
<keyword evidence="3" id="KW-1185">Reference proteome</keyword>
<dbReference type="Pfam" id="PF08238">
    <property type="entry name" value="Sel1"/>
    <property type="match status" value="4"/>
</dbReference>
<proteinExistence type="predicted"/>
<organism evidence="2 3">
    <name type="scientific">Magnetococcus marinus (strain ATCC BAA-1437 / JCM 17883 / MC-1)</name>
    <dbReference type="NCBI Taxonomy" id="156889"/>
    <lineage>
        <taxon>Bacteria</taxon>
        <taxon>Pseudomonadati</taxon>
        <taxon>Pseudomonadota</taxon>
        <taxon>Magnetococcia</taxon>
        <taxon>Magnetococcales</taxon>
        <taxon>Magnetococcaceae</taxon>
        <taxon>Magnetococcus</taxon>
    </lineage>
</organism>
<protein>
    <submittedName>
        <fullName evidence="2">Sel1 domain protein repeat-containing protein</fullName>
    </submittedName>
</protein>
<dbReference type="Gene3D" id="1.25.40.10">
    <property type="entry name" value="Tetratricopeptide repeat domain"/>
    <property type="match status" value="1"/>
</dbReference>
<feature type="signal peptide" evidence="1">
    <location>
        <begin position="1"/>
        <end position="24"/>
    </location>
</feature>
<dbReference type="KEGG" id="mgm:Mmc1_0204"/>
<dbReference type="Proteomes" id="UP000002586">
    <property type="component" value="Chromosome"/>
</dbReference>
<evidence type="ECO:0000313" key="2">
    <source>
        <dbReference type="EMBL" id="ABK42731.1"/>
    </source>
</evidence>
<sequence precursor="true">MLLRILTIPLMITLLLFGAALAEAQTPSAEALPVELQGLKTRAQDGDHEAQYRWGLILAEGKGVPQDLNGAYSWFYTSATAGHAAAQFHLANMYLTGKGTEQDDQAAFDWFQKSARQGHPLSQYNLGLMYFKQRGPDQDKDAPLKWFTRAANQNFPLAQFNLGVMYFQQNRAPINYVESFMWLDLAARNGMDEAEKLRTILGRRLSDDELVQAEASIQRWIESYGDVRGAGRSVIAAQRQASGKVILASLSRGMEYLKKRFFTTPANQNAYDQFQEVLKVDSRNGSAQEGIARIADGYMDLVDRDIGLKHWKKARNYLNRAEEILKKGYGDSKRLERLQTSLSQ</sequence>
<dbReference type="AlphaFoldDB" id="A0L438"/>
<dbReference type="InterPro" id="IPR011990">
    <property type="entry name" value="TPR-like_helical_dom_sf"/>
</dbReference>
<dbReference type="OrthoDB" id="9797030at2"/>
<dbReference type="InterPro" id="IPR006597">
    <property type="entry name" value="Sel1-like"/>
</dbReference>
<feature type="chain" id="PRO_5002625839" evidence="1">
    <location>
        <begin position="25"/>
        <end position="344"/>
    </location>
</feature>
<dbReference type="eggNOG" id="COG0790">
    <property type="taxonomic scope" value="Bacteria"/>
</dbReference>
<keyword evidence="1" id="KW-0732">Signal</keyword>
<dbReference type="EMBL" id="CP000471">
    <property type="protein sequence ID" value="ABK42731.1"/>
    <property type="molecule type" value="Genomic_DNA"/>
</dbReference>
<dbReference type="SUPFAM" id="SSF81901">
    <property type="entry name" value="HCP-like"/>
    <property type="match status" value="1"/>
</dbReference>
<evidence type="ECO:0000256" key="1">
    <source>
        <dbReference type="SAM" id="SignalP"/>
    </source>
</evidence>
<accession>A0L438</accession>
<gene>
    <name evidence="2" type="ordered locus">Mmc1_0204</name>
</gene>
<dbReference type="PANTHER" id="PTHR11102">
    <property type="entry name" value="SEL-1-LIKE PROTEIN"/>
    <property type="match status" value="1"/>
</dbReference>
<evidence type="ECO:0000313" key="3">
    <source>
        <dbReference type="Proteomes" id="UP000002586"/>
    </source>
</evidence>
<dbReference type="PANTHER" id="PTHR11102:SF160">
    <property type="entry name" value="ERAD-ASSOCIATED E3 UBIQUITIN-PROTEIN LIGASE COMPONENT HRD3"/>
    <property type="match status" value="1"/>
</dbReference>
<name>A0L438_MAGMM</name>